<feature type="domain" description="Flavoprotein" evidence="1">
    <location>
        <begin position="6"/>
        <end position="129"/>
    </location>
</feature>
<dbReference type="InterPro" id="IPR003382">
    <property type="entry name" value="Flavoprotein"/>
</dbReference>
<comment type="caution">
    <text evidence="2">The sequence shown here is derived from an EMBL/GenBank/DDBJ whole genome shotgun (WGS) entry which is preliminary data.</text>
</comment>
<sequence>MFRDRTIVLAVTGGIAAYKSAALVRELKNADAEVLVIMTRYSKEFVSSLTFETLSQNPVAVEMFDRENKWSLEHIALADRADILIVAPATANIIGKANCGIADDLVSTTILTMMSSIPILMAPAMNNRM</sequence>
<reference evidence="2" key="1">
    <citation type="journal article" date="2014" name="Front. Microbiol.">
        <title>High frequency of phylogenetically diverse reductive dehalogenase-homologous genes in deep subseafloor sedimentary metagenomes.</title>
        <authorList>
            <person name="Kawai M."/>
            <person name="Futagami T."/>
            <person name="Toyoda A."/>
            <person name="Takaki Y."/>
            <person name="Nishi S."/>
            <person name="Hori S."/>
            <person name="Arai W."/>
            <person name="Tsubouchi T."/>
            <person name="Morono Y."/>
            <person name="Uchiyama I."/>
            <person name="Ito T."/>
            <person name="Fujiyama A."/>
            <person name="Inagaki F."/>
            <person name="Takami H."/>
        </authorList>
    </citation>
    <scope>NUCLEOTIDE SEQUENCE</scope>
    <source>
        <strain evidence="2">Expedition CK06-06</strain>
    </source>
</reference>
<dbReference type="PANTHER" id="PTHR14359">
    <property type="entry name" value="HOMO-OLIGOMERIC FLAVIN CONTAINING CYS DECARBOXYLASE FAMILY"/>
    <property type="match status" value="1"/>
</dbReference>
<dbReference type="GO" id="GO:0010181">
    <property type="term" value="F:FMN binding"/>
    <property type="evidence" value="ECO:0007669"/>
    <property type="project" value="TreeGrafter"/>
</dbReference>
<dbReference type="SUPFAM" id="SSF52507">
    <property type="entry name" value="Homo-oligomeric flavin-containing Cys decarboxylases, HFCD"/>
    <property type="match status" value="1"/>
</dbReference>
<dbReference type="PANTHER" id="PTHR14359:SF6">
    <property type="entry name" value="PHOSPHOPANTOTHENOYLCYSTEINE DECARBOXYLASE"/>
    <property type="match status" value="1"/>
</dbReference>
<dbReference type="InterPro" id="IPR036551">
    <property type="entry name" value="Flavin_trans-like"/>
</dbReference>
<dbReference type="EMBL" id="BARW01014805">
    <property type="protein sequence ID" value="GAI80165.1"/>
    <property type="molecule type" value="Genomic_DNA"/>
</dbReference>
<dbReference type="Gene3D" id="3.40.50.1950">
    <property type="entry name" value="Flavin prenyltransferase-like"/>
    <property type="match status" value="1"/>
</dbReference>
<accession>X1SXV5</accession>
<evidence type="ECO:0000313" key="2">
    <source>
        <dbReference type="EMBL" id="GAI80165.1"/>
    </source>
</evidence>
<feature type="non-terminal residue" evidence="2">
    <location>
        <position position="129"/>
    </location>
</feature>
<gene>
    <name evidence="2" type="ORF">S12H4_26143</name>
</gene>
<evidence type="ECO:0000259" key="1">
    <source>
        <dbReference type="Pfam" id="PF02441"/>
    </source>
</evidence>
<name>X1SXV5_9ZZZZ</name>
<organism evidence="2">
    <name type="scientific">marine sediment metagenome</name>
    <dbReference type="NCBI Taxonomy" id="412755"/>
    <lineage>
        <taxon>unclassified sequences</taxon>
        <taxon>metagenomes</taxon>
        <taxon>ecological metagenomes</taxon>
    </lineage>
</organism>
<dbReference type="GO" id="GO:0015937">
    <property type="term" value="P:coenzyme A biosynthetic process"/>
    <property type="evidence" value="ECO:0007669"/>
    <property type="project" value="TreeGrafter"/>
</dbReference>
<proteinExistence type="predicted"/>
<dbReference type="AlphaFoldDB" id="X1SXV5"/>
<dbReference type="GO" id="GO:0004633">
    <property type="term" value="F:phosphopantothenoylcysteine decarboxylase activity"/>
    <property type="evidence" value="ECO:0007669"/>
    <property type="project" value="TreeGrafter"/>
</dbReference>
<protein>
    <recommendedName>
        <fullName evidence="1">Flavoprotein domain-containing protein</fullName>
    </recommendedName>
</protein>
<dbReference type="Pfam" id="PF02441">
    <property type="entry name" value="Flavoprotein"/>
    <property type="match status" value="1"/>
</dbReference>
<dbReference type="GO" id="GO:0071513">
    <property type="term" value="C:phosphopantothenoylcysteine decarboxylase complex"/>
    <property type="evidence" value="ECO:0007669"/>
    <property type="project" value="TreeGrafter"/>
</dbReference>